<dbReference type="PANTHER" id="PTHR46640:SF1">
    <property type="entry name" value="FUNGAL LIPASE-LIKE DOMAIN-CONTAINING PROTEIN-RELATED"/>
    <property type="match status" value="1"/>
</dbReference>
<evidence type="ECO:0000259" key="5">
    <source>
        <dbReference type="Pfam" id="PF03893"/>
    </source>
</evidence>
<feature type="domain" description="Mono-/di-acylglycerol lipase N-terminal" evidence="5">
    <location>
        <begin position="10"/>
        <end position="76"/>
    </location>
</feature>
<keyword evidence="1 3" id="KW-0732">Signal</keyword>
<dbReference type="STRING" id="105696.A0A1Y2LL48"/>
<dbReference type="InterPro" id="IPR005592">
    <property type="entry name" value="Mono/diacylglycerol_lipase_N"/>
</dbReference>
<dbReference type="SMR" id="A0A1Y2LL48"/>
<dbReference type="InterPro" id="IPR002921">
    <property type="entry name" value="Fungal_lipase-type"/>
</dbReference>
<keyword evidence="7" id="KW-1185">Reference proteome</keyword>
<dbReference type="InterPro" id="IPR029058">
    <property type="entry name" value="AB_hydrolase_fold"/>
</dbReference>
<dbReference type="GO" id="GO:0016787">
    <property type="term" value="F:hydrolase activity"/>
    <property type="evidence" value="ECO:0007669"/>
    <property type="project" value="UniProtKB-KW"/>
</dbReference>
<sequence>MLRFASFVLSVLLFALLSNAAPFLAEKRAIDDNLFQSLKLMAQYASAAYCPDVYTAATTTIKCGSGNCPQVESANASTTLEYSRTETLTDVTGFVATDPTNKLIVVSFRGSISLSNWLTNLDFALTDTALCSGCLAHTGFWNSWQDASAAVLPALRLAKAQHPSYRIAVTGHSLGGAVATLAAAAMRQLGYPVALYSFGAPRVGGPKLSSFISTQHGGNYRVTHWNDPVPRVPLVAMGG</sequence>
<gene>
    <name evidence="6" type="ORF">B5807_10797</name>
</gene>
<evidence type="ECO:0000256" key="1">
    <source>
        <dbReference type="ARBA" id="ARBA00022729"/>
    </source>
</evidence>
<feature type="domain" description="Fungal lipase-type" evidence="4">
    <location>
        <begin position="105"/>
        <end position="235"/>
    </location>
</feature>
<proteinExistence type="predicted"/>
<dbReference type="Pfam" id="PF03893">
    <property type="entry name" value="Lipase3_N"/>
    <property type="match status" value="1"/>
</dbReference>
<dbReference type="PANTHER" id="PTHR46640">
    <property type="entry name" value="TRIACYLGLYCEROL LIPASE, PUTATIVE (AFU_ORTHOLOGUE AFUA_6G06510)-RELATED"/>
    <property type="match status" value="1"/>
</dbReference>
<dbReference type="Pfam" id="PF01764">
    <property type="entry name" value="Lipase_3"/>
    <property type="match status" value="1"/>
</dbReference>
<dbReference type="OMA" id="RWPNPNH"/>
<evidence type="ECO:0000259" key="4">
    <source>
        <dbReference type="Pfam" id="PF01764"/>
    </source>
</evidence>
<accession>A0A1Y2LL48</accession>
<evidence type="ECO:0000313" key="7">
    <source>
        <dbReference type="Proteomes" id="UP000193240"/>
    </source>
</evidence>
<reference evidence="6 7" key="1">
    <citation type="journal article" date="2017" name="Genome Announc.">
        <title>Genome sequence of the saprophytic ascomycete Epicoccum nigrum ICMP 19927 strain isolated from New Zealand.</title>
        <authorList>
            <person name="Fokin M."/>
            <person name="Fleetwood D."/>
            <person name="Weir B.S."/>
            <person name="Villas-Boas S.G."/>
        </authorList>
    </citation>
    <scope>NUCLEOTIDE SEQUENCE [LARGE SCALE GENOMIC DNA]</scope>
    <source>
        <strain evidence="6 7">ICMP 19927</strain>
    </source>
</reference>
<dbReference type="AlphaFoldDB" id="A0A1Y2LL48"/>
<name>A0A1Y2LL48_EPING</name>
<evidence type="ECO:0008006" key="8">
    <source>
        <dbReference type="Google" id="ProtNLM"/>
    </source>
</evidence>
<dbReference type="EMBL" id="KZ107857">
    <property type="protein sequence ID" value="OSS44535.1"/>
    <property type="molecule type" value="Genomic_DNA"/>
</dbReference>
<keyword evidence="2" id="KW-0378">Hydrolase</keyword>
<dbReference type="InterPro" id="IPR051299">
    <property type="entry name" value="AB_hydrolase_lip/est"/>
</dbReference>
<evidence type="ECO:0000256" key="3">
    <source>
        <dbReference type="SAM" id="SignalP"/>
    </source>
</evidence>
<dbReference type="InParanoid" id="A0A1Y2LL48"/>
<feature type="signal peptide" evidence="3">
    <location>
        <begin position="1"/>
        <end position="20"/>
    </location>
</feature>
<dbReference type="Gene3D" id="3.40.50.1820">
    <property type="entry name" value="alpha/beta hydrolase"/>
    <property type="match status" value="1"/>
</dbReference>
<feature type="chain" id="PRO_5013277108" description="Fungal lipase-like domain-containing protein" evidence="3">
    <location>
        <begin position="21"/>
        <end position="239"/>
    </location>
</feature>
<dbReference type="SUPFAM" id="SSF53474">
    <property type="entry name" value="alpha/beta-Hydrolases"/>
    <property type="match status" value="1"/>
</dbReference>
<evidence type="ECO:0000256" key="2">
    <source>
        <dbReference type="ARBA" id="ARBA00022801"/>
    </source>
</evidence>
<dbReference type="GO" id="GO:0016042">
    <property type="term" value="P:lipid catabolic process"/>
    <property type="evidence" value="ECO:0007669"/>
    <property type="project" value="InterPro"/>
</dbReference>
<organism evidence="6 7">
    <name type="scientific">Epicoccum nigrum</name>
    <name type="common">Soil fungus</name>
    <name type="synonym">Epicoccum purpurascens</name>
    <dbReference type="NCBI Taxonomy" id="105696"/>
    <lineage>
        <taxon>Eukaryota</taxon>
        <taxon>Fungi</taxon>
        <taxon>Dikarya</taxon>
        <taxon>Ascomycota</taxon>
        <taxon>Pezizomycotina</taxon>
        <taxon>Dothideomycetes</taxon>
        <taxon>Pleosporomycetidae</taxon>
        <taxon>Pleosporales</taxon>
        <taxon>Pleosporineae</taxon>
        <taxon>Didymellaceae</taxon>
        <taxon>Epicoccum</taxon>
    </lineage>
</organism>
<evidence type="ECO:0000313" key="6">
    <source>
        <dbReference type="EMBL" id="OSS44535.1"/>
    </source>
</evidence>
<dbReference type="CDD" id="cd00519">
    <property type="entry name" value="Lipase_3"/>
    <property type="match status" value="1"/>
</dbReference>
<dbReference type="Proteomes" id="UP000193240">
    <property type="component" value="Unassembled WGS sequence"/>
</dbReference>
<protein>
    <recommendedName>
        <fullName evidence="8">Fungal lipase-like domain-containing protein</fullName>
    </recommendedName>
</protein>